<protein>
    <recommendedName>
        <fullName evidence="3">RRM domain-containing protein</fullName>
    </recommendedName>
</protein>
<feature type="region of interest" description="Disordered" evidence="2">
    <location>
        <begin position="91"/>
        <end position="114"/>
    </location>
</feature>
<dbReference type="InterPro" id="IPR000504">
    <property type="entry name" value="RRM_dom"/>
</dbReference>
<feature type="domain" description="RRM" evidence="3">
    <location>
        <begin position="7"/>
        <end position="79"/>
    </location>
</feature>
<evidence type="ECO:0000259" key="3">
    <source>
        <dbReference type="PROSITE" id="PS50102"/>
    </source>
</evidence>
<proteinExistence type="predicted"/>
<evidence type="ECO:0000313" key="5">
    <source>
        <dbReference type="Proteomes" id="UP001445335"/>
    </source>
</evidence>
<dbReference type="AlphaFoldDB" id="A0AAW1RGA5"/>
<name>A0AAW1RGA5_9CHLO</name>
<comment type="caution">
    <text evidence="4">The sequence shown here is derived from an EMBL/GenBank/DDBJ whole genome shotgun (WGS) entry which is preliminary data.</text>
</comment>
<gene>
    <name evidence="4" type="ORF">WJX81_003961</name>
</gene>
<evidence type="ECO:0000313" key="4">
    <source>
        <dbReference type="EMBL" id="KAK9832618.1"/>
    </source>
</evidence>
<keyword evidence="1" id="KW-0694">RNA-binding</keyword>
<dbReference type="Pfam" id="PF00076">
    <property type="entry name" value="RRM_1"/>
    <property type="match status" value="1"/>
</dbReference>
<dbReference type="CDD" id="cd00590">
    <property type="entry name" value="RRM_SF"/>
    <property type="match status" value="1"/>
</dbReference>
<dbReference type="EMBL" id="JALJOU010000040">
    <property type="protein sequence ID" value="KAK9832618.1"/>
    <property type="molecule type" value="Genomic_DNA"/>
</dbReference>
<organism evidence="4 5">
    <name type="scientific">Elliptochloris bilobata</name>
    <dbReference type="NCBI Taxonomy" id="381761"/>
    <lineage>
        <taxon>Eukaryota</taxon>
        <taxon>Viridiplantae</taxon>
        <taxon>Chlorophyta</taxon>
        <taxon>core chlorophytes</taxon>
        <taxon>Trebouxiophyceae</taxon>
        <taxon>Trebouxiophyceae incertae sedis</taxon>
        <taxon>Elliptochloris clade</taxon>
        <taxon>Elliptochloris</taxon>
    </lineage>
</organism>
<keyword evidence="5" id="KW-1185">Reference proteome</keyword>
<dbReference type="Gene3D" id="3.30.70.330">
    <property type="match status" value="1"/>
</dbReference>
<evidence type="ECO:0000256" key="2">
    <source>
        <dbReference type="SAM" id="MobiDB-lite"/>
    </source>
</evidence>
<dbReference type="InterPro" id="IPR035979">
    <property type="entry name" value="RBD_domain_sf"/>
</dbReference>
<sequence length="114" mass="13304">MVRKSKYVLYIENISSATRSVHVKKELEYAGPVLEVERDYKSRSALVEMKSADDATYAWRKMDGVQVDGRKWKIDYATRADFKFFGWKVPEDVEDTPDRSRSPTRSPVRSEYSD</sequence>
<dbReference type="InterPro" id="IPR012677">
    <property type="entry name" value="Nucleotide-bd_a/b_plait_sf"/>
</dbReference>
<dbReference type="Proteomes" id="UP001445335">
    <property type="component" value="Unassembled WGS sequence"/>
</dbReference>
<reference evidence="4 5" key="1">
    <citation type="journal article" date="2024" name="Nat. Commun.">
        <title>Phylogenomics reveals the evolutionary origins of lichenization in chlorophyte algae.</title>
        <authorList>
            <person name="Puginier C."/>
            <person name="Libourel C."/>
            <person name="Otte J."/>
            <person name="Skaloud P."/>
            <person name="Haon M."/>
            <person name="Grisel S."/>
            <person name="Petersen M."/>
            <person name="Berrin J.G."/>
            <person name="Delaux P.M."/>
            <person name="Dal Grande F."/>
            <person name="Keller J."/>
        </authorList>
    </citation>
    <scope>NUCLEOTIDE SEQUENCE [LARGE SCALE GENOMIC DNA]</scope>
    <source>
        <strain evidence="4 5">SAG 245.80</strain>
    </source>
</reference>
<evidence type="ECO:0000256" key="1">
    <source>
        <dbReference type="PROSITE-ProRule" id="PRU00176"/>
    </source>
</evidence>
<dbReference type="PROSITE" id="PS50102">
    <property type="entry name" value="RRM"/>
    <property type="match status" value="1"/>
</dbReference>
<dbReference type="SUPFAM" id="SSF54928">
    <property type="entry name" value="RNA-binding domain, RBD"/>
    <property type="match status" value="1"/>
</dbReference>
<dbReference type="SMART" id="SM00360">
    <property type="entry name" value="RRM"/>
    <property type="match status" value="1"/>
</dbReference>
<dbReference type="GO" id="GO:0003723">
    <property type="term" value="F:RNA binding"/>
    <property type="evidence" value="ECO:0007669"/>
    <property type="project" value="UniProtKB-UniRule"/>
</dbReference>
<accession>A0AAW1RGA5</accession>